<name>A0A0K0E6B9_STRER</name>
<organism evidence="2">
    <name type="scientific">Strongyloides stercoralis</name>
    <name type="common">Threadworm</name>
    <dbReference type="NCBI Taxonomy" id="6248"/>
    <lineage>
        <taxon>Eukaryota</taxon>
        <taxon>Metazoa</taxon>
        <taxon>Ecdysozoa</taxon>
        <taxon>Nematoda</taxon>
        <taxon>Chromadorea</taxon>
        <taxon>Rhabditida</taxon>
        <taxon>Tylenchina</taxon>
        <taxon>Panagrolaimomorpha</taxon>
        <taxon>Strongyloidoidea</taxon>
        <taxon>Strongyloididae</taxon>
        <taxon>Strongyloides</taxon>
    </lineage>
</organism>
<protein>
    <submittedName>
        <fullName evidence="2">F-box domain-containing protein</fullName>
    </submittedName>
    <submittedName>
        <fullName evidence="3">HATPase_c domain-containing protein</fullName>
    </submittedName>
</protein>
<dbReference type="Proteomes" id="UP000035681">
    <property type="component" value="Unplaced"/>
</dbReference>
<evidence type="ECO:0000313" key="3">
    <source>
        <dbReference type="WBParaSite" id="TCONS_00012660.p1"/>
    </source>
</evidence>
<evidence type="ECO:0000313" key="2">
    <source>
        <dbReference type="WBParaSite" id="SSTP_0000505000.1"/>
    </source>
</evidence>
<proteinExistence type="predicted"/>
<keyword evidence="1" id="KW-1185">Reference proteome</keyword>
<dbReference type="AlphaFoldDB" id="A0A0K0E6B9"/>
<sequence length="536" mass="62608">MENGKGVSFINLMGINLIRKNIFEKIPSVKDISSLSKTCRLMYFYVRSSKFSKEIMWFKDLQTIKIKPNNENIGNLKPLKLKDIVFENDGNIFKVSEDAKCFFGETVPFWNCITFNICNYIMKFKKKDFNSIIKKSVKEMDINCSLRKDARILNFLIRSNNNHHMILHALSYMKHDNIVTIVLPATIFMSDSFHDNQLENNIFKGFPNLCEISIVTALNVNNYNDSKINENIIEFVLKEFSRKKNAKILLSDSDFAYENSPILIDIILKVAAKYQIKFTCNGYYLFNKINQFVCPVEEGNLRIAELLTDVSLSFSSSITFPETMKKLQSHVNFEKLKLQFHFFNIQEILNKLNKINYGSISLKNCINLKDVQFIFSDYSIIFNSYDKYEMIRQISLQNIKCLATLMPNNVEKLELWYIYGMTQELACVLNKYMPKIKILKTYKVTSNDCDWLKAFKNLQVYIYYGNNLIEVPSTVKVLNIRNSDIYGNGNEECIGKEVINNYSAKFSKCIKNGSNDYIFFNNLEDWEMFNLSVYEF</sequence>
<evidence type="ECO:0000313" key="1">
    <source>
        <dbReference type="Proteomes" id="UP000035681"/>
    </source>
</evidence>
<dbReference type="WBParaSite" id="SSTP_0000505000.1">
    <property type="protein sequence ID" value="SSTP_0000505000.1"/>
    <property type="gene ID" value="SSTP_0000505000"/>
</dbReference>
<dbReference type="WBParaSite" id="TCONS_00012660.p1">
    <property type="protein sequence ID" value="TCONS_00012660.p1"/>
    <property type="gene ID" value="XLOC_008322"/>
</dbReference>
<reference evidence="2" key="1">
    <citation type="submission" date="2015-08" db="UniProtKB">
        <authorList>
            <consortium name="WormBaseParasite"/>
        </authorList>
    </citation>
    <scope>IDENTIFICATION</scope>
</reference>
<accession>A0A0K0E6B9</accession>